<dbReference type="Pfam" id="PF14250">
    <property type="entry name" value="AbrB-like"/>
    <property type="match status" value="1"/>
</dbReference>
<dbReference type="GO" id="GO:0001217">
    <property type="term" value="F:DNA-binding transcription repressor activity"/>
    <property type="evidence" value="ECO:0007669"/>
    <property type="project" value="TreeGrafter"/>
</dbReference>
<dbReference type="InterPro" id="IPR007159">
    <property type="entry name" value="SpoVT-AbrB_dom"/>
</dbReference>
<dbReference type="PANTHER" id="PTHR42182">
    <property type="entry name" value="SLL0359 PROTEIN"/>
    <property type="match status" value="1"/>
</dbReference>
<comment type="caution">
    <text evidence="3">The sequence shown here is derived from an EMBL/GenBank/DDBJ whole genome shotgun (WGS) entry which is preliminary data.</text>
</comment>
<evidence type="ECO:0000259" key="2">
    <source>
        <dbReference type="PROSITE" id="PS51740"/>
    </source>
</evidence>
<dbReference type="EMBL" id="PQWO01000049">
    <property type="protein sequence ID" value="PZD70226.1"/>
    <property type="molecule type" value="Genomic_DNA"/>
</dbReference>
<dbReference type="PROSITE" id="PS51740">
    <property type="entry name" value="SPOVT_ABRB"/>
    <property type="match status" value="1"/>
</dbReference>
<evidence type="ECO:0000256" key="1">
    <source>
        <dbReference type="PROSITE-ProRule" id="PRU01076"/>
    </source>
</evidence>
<dbReference type="OrthoDB" id="512458at2"/>
<organism evidence="3 4">
    <name type="scientific">Acaryochloris thomasi RCC1774</name>
    <dbReference type="NCBI Taxonomy" id="1764569"/>
    <lineage>
        <taxon>Bacteria</taxon>
        <taxon>Bacillati</taxon>
        <taxon>Cyanobacteriota</taxon>
        <taxon>Cyanophyceae</taxon>
        <taxon>Acaryochloridales</taxon>
        <taxon>Acaryochloridaceae</taxon>
        <taxon>Acaryochloris</taxon>
        <taxon>Acaryochloris thomasi</taxon>
    </lineage>
</organism>
<proteinExistence type="predicted"/>
<dbReference type="AlphaFoldDB" id="A0A2W1J7R2"/>
<dbReference type="RefSeq" id="WP_110989217.1">
    <property type="nucleotide sequence ID" value="NZ_CAWNWM010000049.1"/>
</dbReference>
<feature type="domain" description="SpoVT-AbrB" evidence="2">
    <location>
        <begin position="78"/>
        <end position="123"/>
    </location>
</feature>
<sequence>MAKKTAAKKQDIQPLVGKELLKKLTTLSHLSKREKAKECGYEIGGRVNQSGFMNAILEAKGISLDGDANGDSRGREATYRVKVHKNGQLMIGSSYTEKMGLQTGDEFEIKLGYKHIHLVQITEDD</sequence>
<keyword evidence="4" id="KW-1185">Reference proteome</keyword>
<name>A0A2W1J7R2_9CYAN</name>
<keyword evidence="1" id="KW-0238">DNA-binding</keyword>
<dbReference type="GO" id="GO:0032993">
    <property type="term" value="C:protein-DNA complex"/>
    <property type="evidence" value="ECO:0007669"/>
    <property type="project" value="TreeGrafter"/>
</dbReference>
<dbReference type="GO" id="GO:0000976">
    <property type="term" value="F:transcription cis-regulatory region binding"/>
    <property type="evidence" value="ECO:0007669"/>
    <property type="project" value="TreeGrafter"/>
</dbReference>
<dbReference type="InterPro" id="IPR027360">
    <property type="entry name" value="AbrB-like"/>
</dbReference>
<evidence type="ECO:0000313" key="3">
    <source>
        <dbReference type="EMBL" id="PZD70226.1"/>
    </source>
</evidence>
<dbReference type="Proteomes" id="UP000248857">
    <property type="component" value="Unassembled WGS sequence"/>
</dbReference>
<gene>
    <name evidence="3" type="ORF">C1752_16049</name>
</gene>
<evidence type="ECO:0000313" key="4">
    <source>
        <dbReference type="Proteomes" id="UP000248857"/>
    </source>
</evidence>
<protein>
    <recommendedName>
        <fullName evidence="2">SpoVT-AbrB domain-containing protein</fullName>
    </recommendedName>
</protein>
<dbReference type="PANTHER" id="PTHR42182:SF1">
    <property type="entry name" value="SLL0359 PROTEIN"/>
    <property type="match status" value="1"/>
</dbReference>
<accession>A0A2W1J7R2</accession>
<reference evidence="3 4" key="1">
    <citation type="journal article" date="2018" name="Sci. Rep.">
        <title>A novel species of the marine cyanobacterium Acaryochloris with a unique pigment content and lifestyle.</title>
        <authorList>
            <person name="Partensky F."/>
            <person name="Six C."/>
            <person name="Ratin M."/>
            <person name="Garczarek L."/>
            <person name="Vaulot D."/>
            <person name="Probert I."/>
            <person name="Calteau A."/>
            <person name="Gourvil P."/>
            <person name="Marie D."/>
            <person name="Grebert T."/>
            <person name="Bouchier C."/>
            <person name="Le Panse S."/>
            <person name="Gachenot M."/>
            <person name="Rodriguez F."/>
            <person name="Garrido J.L."/>
        </authorList>
    </citation>
    <scope>NUCLEOTIDE SEQUENCE [LARGE SCALE GENOMIC DNA]</scope>
    <source>
        <strain evidence="3 4">RCC1774</strain>
    </source>
</reference>